<organism evidence="10 11">
    <name type="scientific">Shewanella holmiensis</name>
    <dbReference type="NCBI Taxonomy" id="2952222"/>
    <lineage>
        <taxon>Bacteria</taxon>
        <taxon>Pseudomonadati</taxon>
        <taxon>Pseudomonadota</taxon>
        <taxon>Gammaproteobacteria</taxon>
        <taxon>Alteromonadales</taxon>
        <taxon>Shewanellaceae</taxon>
        <taxon>Shewanella</taxon>
    </lineage>
</organism>
<gene>
    <name evidence="10" type="ORF">NE535_14945</name>
</gene>
<keyword evidence="2" id="KW-0813">Transport</keyword>
<dbReference type="PANTHER" id="PTHR30574:SF1">
    <property type="entry name" value="SULPHUR TRANSPORT DOMAIN-CONTAINING PROTEIN"/>
    <property type="match status" value="1"/>
</dbReference>
<keyword evidence="3" id="KW-1003">Cell membrane</keyword>
<evidence type="ECO:0000256" key="6">
    <source>
        <dbReference type="ARBA" id="ARBA00022989"/>
    </source>
</evidence>
<name>A0A9X2WP79_9GAMM</name>
<evidence type="ECO:0000256" key="5">
    <source>
        <dbReference type="ARBA" id="ARBA00022692"/>
    </source>
</evidence>
<proteinExistence type="inferred from homology"/>
<evidence type="ECO:0000313" key="11">
    <source>
        <dbReference type="Proteomes" id="UP001155546"/>
    </source>
</evidence>
<feature type="transmembrane region" description="Helical" evidence="9">
    <location>
        <begin position="117"/>
        <end position="138"/>
    </location>
</feature>
<evidence type="ECO:0000256" key="2">
    <source>
        <dbReference type="ARBA" id="ARBA00022448"/>
    </source>
</evidence>
<dbReference type="AlphaFoldDB" id="A0A9X2WP79"/>
<dbReference type="Proteomes" id="UP001155546">
    <property type="component" value="Unassembled WGS sequence"/>
</dbReference>
<dbReference type="EMBL" id="JAMTCD010000022">
    <property type="protein sequence ID" value="MCT7943074.1"/>
    <property type="molecule type" value="Genomic_DNA"/>
</dbReference>
<comment type="similarity">
    <text evidence="8">Belongs to the TsuA/YedE (TC 9.B.102) family.</text>
</comment>
<feature type="transmembrane region" description="Helical" evidence="9">
    <location>
        <begin position="6"/>
        <end position="26"/>
    </location>
</feature>
<keyword evidence="6 9" id="KW-1133">Transmembrane helix</keyword>
<protein>
    <submittedName>
        <fullName evidence="10">YeeE/YedE family protein</fullName>
    </submittedName>
</protein>
<feature type="transmembrane region" description="Helical" evidence="9">
    <location>
        <begin position="52"/>
        <end position="72"/>
    </location>
</feature>
<dbReference type="Pfam" id="PF04143">
    <property type="entry name" value="Sulf_transp"/>
    <property type="match status" value="1"/>
</dbReference>
<comment type="caution">
    <text evidence="10">The sequence shown here is derived from an EMBL/GenBank/DDBJ whole genome shotgun (WGS) entry which is preliminary data.</text>
</comment>
<evidence type="ECO:0000256" key="4">
    <source>
        <dbReference type="ARBA" id="ARBA00022519"/>
    </source>
</evidence>
<keyword evidence="11" id="KW-1185">Reference proteome</keyword>
<reference evidence="10" key="1">
    <citation type="journal article" date="2023" name="Int. J. Syst. Evol. Microbiol.">
        <title>&lt;i&gt;Shewanella septentrionalis&lt;/i&gt; sp. nov. and &lt;i&gt;Shewanella holmiensis&lt;/i&gt; sp. nov., isolated from Baltic Sea water and sediments.</title>
        <authorList>
            <person name="Martin-Rodriguez A.J."/>
            <person name="Thorell K."/>
            <person name="Joffre E."/>
            <person name="Jensie-Markopoulos S."/>
            <person name="Moore E.R.B."/>
            <person name="Sjoling A."/>
        </authorList>
    </citation>
    <scope>NUCLEOTIDE SEQUENCE</scope>
    <source>
        <strain evidence="10">SP1S2-7</strain>
    </source>
</reference>
<keyword evidence="4" id="KW-0997">Cell inner membrane</keyword>
<comment type="subcellular location">
    <subcellularLocation>
        <location evidence="1">Cell inner membrane</location>
        <topology evidence="1">Multi-pass membrane protein</topology>
    </subcellularLocation>
</comment>
<evidence type="ECO:0000256" key="8">
    <source>
        <dbReference type="ARBA" id="ARBA00035655"/>
    </source>
</evidence>
<accession>A0A9X2WP79</accession>
<feature type="transmembrane region" description="Helical" evidence="9">
    <location>
        <begin position="78"/>
        <end position="96"/>
    </location>
</feature>
<dbReference type="RefSeq" id="WP_261299419.1">
    <property type="nucleotide sequence ID" value="NZ_JAMTCD010000022.1"/>
</dbReference>
<dbReference type="PANTHER" id="PTHR30574">
    <property type="entry name" value="INNER MEMBRANE PROTEIN YEDE"/>
    <property type="match status" value="1"/>
</dbReference>
<keyword evidence="7 9" id="KW-0472">Membrane</keyword>
<evidence type="ECO:0000256" key="7">
    <source>
        <dbReference type="ARBA" id="ARBA00023136"/>
    </source>
</evidence>
<evidence type="ECO:0000256" key="1">
    <source>
        <dbReference type="ARBA" id="ARBA00004429"/>
    </source>
</evidence>
<evidence type="ECO:0000313" key="10">
    <source>
        <dbReference type="EMBL" id="MCT7943074.1"/>
    </source>
</evidence>
<evidence type="ECO:0000256" key="3">
    <source>
        <dbReference type="ARBA" id="ARBA00022475"/>
    </source>
</evidence>
<dbReference type="InterPro" id="IPR007272">
    <property type="entry name" value="Sulf_transp_TsuA/YedE"/>
</dbReference>
<dbReference type="GO" id="GO:0005886">
    <property type="term" value="C:plasma membrane"/>
    <property type="evidence" value="ECO:0007669"/>
    <property type="project" value="UniProtKB-SubCell"/>
</dbReference>
<evidence type="ECO:0000256" key="9">
    <source>
        <dbReference type="SAM" id="Phobius"/>
    </source>
</evidence>
<sequence length="140" mass="14453">MTEFTPVSAIIGGALLGFGALLLMLLNGRIAGISGILSGALQFKNPNAKWRLAFIAGLILSGFLAPALDFSLATQLNASWTLTILGGFAVGFGTYLSAGCTSGHGICGIGRMSKRSIVATLVFMFVAAVVVFFTRHVIGA</sequence>
<keyword evidence="5 9" id="KW-0812">Transmembrane</keyword>